<dbReference type="PANTHER" id="PTHR31865">
    <property type="entry name" value="OSJNBA0071G03.3 PROTEIN"/>
    <property type="match status" value="1"/>
</dbReference>
<dbReference type="EMBL" id="JAVIJP010000054">
    <property type="protein sequence ID" value="KAL3623269.1"/>
    <property type="molecule type" value="Genomic_DNA"/>
</dbReference>
<feature type="compositionally biased region" description="Low complexity" evidence="1">
    <location>
        <begin position="1"/>
        <end position="10"/>
    </location>
</feature>
<gene>
    <name evidence="3" type="ORF">CASFOL_032085</name>
    <name evidence="2" type="ORF">CASFOL_033291</name>
</gene>
<dbReference type="AlphaFoldDB" id="A0ABD3C1E1"/>
<dbReference type="Proteomes" id="UP001632038">
    <property type="component" value="Unassembled WGS sequence"/>
</dbReference>
<dbReference type="EMBL" id="JAVIJP010000058">
    <property type="protein sequence ID" value="KAL3622683.1"/>
    <property type="molecule type" value="Genomic_DNA"/>
</dbReference>
<dbReference type="Pfam" id="PF07939">
    <property type="entry name" value="DUF1685"/>
    <property type="match status" value="1"/>
</dbReference>
<reference evidence="3" key="2">
    <citation type="submission" date="2024-11" db="EMBL/GenBank/DDBJ databases">
        <authorList>
            <person name="Burger M."/>
            <person name="Chory J."/>
        </authorList>
    </citation>
    <scope>NUCLEOTIDE SEQUENCE</scope>
    <source>
        <strain evidence="3">Tecolote</strain>
        <tissue evidence="3">Flower</tissue>
    </source>
</reference>
<feature type="region of interest" description="Disordered" evidence="1">
    <location>
        <begin position="131"/>
        <end position="150"/>
    </location>
</feature>
<proteinExistence type="predicted"/>
<evidence type="ECO:0000313" key="3">
    <source>
        <dbReference type="EMBL" id="KAL3623269.1"/>
    </source>
</evidence>
<reference evidence="3" key="1">
    <citation type="journal article" date="2024" name="IScience">
        <title>Strigolactones Initiate the Formation of Haustorium-like Structures in Castilleja.</title>
        <authorList>
            <person name="Buerger M."/>
            <person name="Peterson D."/>
            <person name="Chory J."/>
        </authorList>
    </citation>
    <scope>NUCLEOTIDE SEQUENCE</scope>
    <source>
        <strain evidence="3">Tecolote</strain>
        <tissue evidence="3">Flower</tissue>
    </source>
</reference>
<feature type="region of interest" description="Disordered" evidence="1">
    <location>
        <begin position="1"/>
        <end position="33"/>
    </location>
</feature>
<dbReference type="InterPro" id="IPR012881">
    <property type="entry name" value="DUF1685"/>
</dbReference>
<dbReference type="PANTHER" id="PTHR31865:SF3">
    <property type="entry name" value="PHOSPHODIESTERASE EPSILON-1, PUTATIVE (DUF1685)-RELATED"/>
    <property type="match status" value="1"/>
</dbReference>
<evidence type="ECO:0000313" key="4">
    <source>
        <dbReference type="Proteomes" id="UP001632038"/>
    </source>
</evidence>
<evidence type="ECO:0000313" key="2">
    <source>
        <dbReference type="EMBL" id="KAL3622683.1"/>
    </source>
</evidence>
<keyword evidence="4" id="KW-1185">Reference proteome</keyword>
<protein>
    <submittedName>
        <fullName evidence="3">Uncharacterized protein</fullName>
    </submittedName>
</protein>
<name>A0ABD3C1E1_9LAMI</name>
<sequence length="196" mass="21855">MEATTSSSSSPNNNADVDLSSEQQAPAAASWRNDHKRRIILSKQLSMCEEAPRNMAWERRRRQFFDRRKINLTDDDLKELKGCIELGFGFNQKNGQQLCTTIPALDLYFEVTRRKLSSCCPSPVSSPVGTIPSPAAQPAGPLGSPLTTNSAESKWKIFSPGDDPQQVKTRLRHWAQAVACSVMQSPSTEKENEMER</sequence>
<accession>A0ABD3C1E1</accession>
<evidence type="ECO:0000256" key="1">
    <source>
        <dbReference type="SAM" id="MobiDB-lite"/>
    </source>
</evidence>
<comment type="caution">
    <text evidence="3">The sequence shown here is derived from an EMBL/GenBank/DDBJ whole genome shotgun (WGS) entry which is preliminary data.</text>
</comment>
<feature type="compositionally biased region" description="Polar residues" evidence="1">
    <location>
        <begin position="11"/>
        <end position="24"/>
    </location>
</feature>
<organism evidence="3 4">
    <name type="scientific">Castilleja foliolosa</name>
    <dbReference type="NCBI Taxonomy" id="1961234"/>
    <lineage>
        <taxon>Eukaryota</taxon>
        <taxon>Viridiplantae</taxon>
        <taxon>Streptophyta</taxon>
        <taxon>Embryophyta</taxon>
        <taxon>Tracheophyta</taxon>
        <taxon>Spermatophyta</taxon>
        <taxon>Magnoliopsida</taxon>
        <taxon>eudicotyledons</taxon>
        <taxon>Gunneridae</taxon>
        <taxon>Pentapetalae</taxon>
        <taxon>asterids</taxon>
        <taxon>lamiids</taxon>
        <taxon>Lamiales</taxon>
        <taxon>Orobanchaceae</taxon>
        <taxon>Pedicularideae</taxon>
        <taxon>Castillejinae</taxon>
        <taxon>Castilleja</taxon>
    </lineage>
</organism>